<dbReference type="PANTHER" id="PTHR32322">
    <property type="entry name" value="INNER MEMBRANE TRANSPORTER"/>
    <property type="match status" value="1"/>
</dbReference>
<keyword evidence="5 6" id="KW-0472">Membrane</keyword>
<feature type="transmembrane region" description="Helical" evidence="6">
    <location>
        <begin position="34"/>
        <end position="56"/>
    </location>
</feature>
<accession>A0ABZ1C095</accession>
<dbReference type="Proteomes" id="UP001332192">
    <property type="component" value="Chromosome"/>
</dbReference>
<evidence type="ECO:0000313" key="8">
    <source>
        <dbReference type="EMBL" id="WRP18255.1"/>
    </source>
</evidence>
<dbReference type="Pfam" id="PF00892">
    <property type="entry name" value="EamA"/>
    <property type="match status" value="2"/>
</dbReference>
<feature type="transmembrane region" description="Helical" evidence="6">
    <location>
        <begin position="305"/>
        <end position="326"/>
    </location>
</feature>
<reference evidence="8 9" key="1">
    <citation type="journal article" date="2024" name="Front. Microbiol.">
        <title>Novel thermophilic genera Geochorda gen. nov. and Carboxydochorda gen. nov. from the deep terrestrial subsurface reveal the ecophysiological diversity in the class Limnochordia.</title>
        <authorList>
            <person name="Karnachuk O.V."/>
            <person name="Lukina A.P."/>
            <person name="Avakyan M.R."/>
            <person name="Kadnikov V.V."/>
            <person name="Begmatov S."/>
            <person name="Beletsky A.V."/>
            <person name="Vlasova K.G."/>
            <person name="Novikov A.A."/>
            <person name="Shcherbakova V.A."/>
            <person name="Mardanov A.V."/>
            <person name="Ravin N.V."/>
        </authorList>
    </citation>
    <scope>NUCLEOTIDE SEQUENCE [LARGE SCALE GENOMIC DNA]</scope>
    <source>
        <strain evidence="8 9">L945</strain>
    </source>
</reference>
<name>A0ABZ1C095_9FIRM</name>
<dbReference type="EMBL" id="CP141615">
    <property type="protein sequence ID" value="WRP18255.1"/>
    <property type="molecule type" value="Genomic_DNA"/>
</dbReference>
<comment type="subcellular location">
    <subcellularLocation>
        <location evidence="1">Membrane</location>
        <topology evidence="1">Multi-pass membrane protein</topology>
    </subcellularLocation>
</comment>
<protein>
    <submittedName>
        <fullName evidence="8">DMT family transporter</fullName>
    </submittedName>
</protein>
<feature type="transmembrane region" description="Helical" evidence="6">
    <location>
        <begin position="63"/>
        <end position="81"/>
    </location>
</feature>
<feature type="transmembrane region" description="Helical" evidence="6">
    <location>
        <begin position="159"/>
        <end position="179"/>
    </location>
</feature>
<evidence type="ECO:0000256" key="3">
    <source>
        <dbReference type="ARBA" id="ARBA00022692"/>
    </source>
</evidence>
<evidence type="ECO:0000313" key="9">
    <source>
        <dbReference type="Proteomes" id="UP001332192"/>
    </source>
</evidence>
<evidence type="ECO:0000256" key="4">
    <source>
        <dbReference type="ARBA" id="ARBA00022989"/>
    </source>
</evidence>
<evidence type="ECO:0000256" key="2">
    <source>
        <dbReference type="ARBA" id="ARBA00007362"/>
    </source>
</evidence>
<dbReference type="InterPro" id="IPR037185">
    <property type="entry name" value="EmrE-like"/>
</dbReference>
<dbReference type="Gene3D" id="1.10.3730.20">
    <property type="match status" value="1"/>
</dbReference>
<feature type="transmembrane region" description="Helical" evidence="6">
    <location>
        <begin position="122"/>
        <end position="139"/>
    </location>
</feature>
<keyword evidence="4 6" id="KW-1133">Transmembrane helix</keyword>
<dbReference type="RefSeq" id="WP_324717526.1">
    <property type="nucleotide sequence ID" value="NZ_CP141615.1"/>
</dbReference>
<comment type="similarity">
    <text evidence="2">Belongs to the EamA transporter family.</text>
</comment>
<proteinExistence type="inferred from homology"/>
<dbReference type="SUPFAM" id="SSF103481">
    <property type="entry name" value="Multidrug resistance efflux transporter EmrE"/>
    <property type="match status" value="2"/>
</dbReference>
<evidence type="ECO:0000256" key="6">
    <source>
        <dbReference type="SAM" id="Phobius"/>
    </source>
</evidence>
<dbReference type="InterPro" id="IPR050638">
    <property type="entry name" value="AA-Vitamin_Transporters"/>
</dbReference>
<keyword evidence="3 6" id="KW-0812">Transmembrane</keyword>
<feature type="transmembrane region" description="Helical" evidence="6">
    <location>
        <begin position="248"/>
        <end position="267"/>
    </location>
</feature>
<feature type="transmembrane region" description="Helical" evidence="6">
    <location>
        <begin position="93"/>
        <end position="113"/>
    </location>
</feature>
<organism evidence="8 9">
    <name type="scientific">Carboxydichorda subterranea</name>
    <dbReference type="NCBI Taxonomy" id="3109565"/>
    <lineage>
        <taxon>Bacteria</taxon>
        <taxon>Bacillati</taxon>
        <taxon>Bacillota</taxon>
        <taxon>Limnochordia</taxon>
        <taxon>Limnochordales</taxon>
        <taxon>Geochordaceae</taxon>
        <taxon>Carboxydichorda</taxon>
    </lineage>
</organism>
<keyword evidence="9" id="KW-1185">Reference proteome</keyword>
<sequence length="351" mass="35284">MQRAGAALMLAAAASIWGGMYAVSRVVMEQIPPWTLLGVRLAVGGAVLLAAALVLGERMPSRAAGLLGLAGLVGPGVSLGLQFEGTHWTGASVGALVTSASPAFMALFGWWLLQERPNGRQFLATAAAIAGAALMALGRPEGEGTASWAGAVEVAARPFLLGVAWLVGAALTWALYSVLVRLITTRYQVSALLTTAVASLTGLVVALPMALRETGPRGALAAPAATPAPAGHGLAAALAPLLQGDPGVVAGVAYLGLVSTALAFFLWSKGLESLEAATASLFFFLQPLVGTALGVGVLGEPASGMTWAGGALILLGVALASGGATGRGGRGLERVRVAGHRPYDRSARTPD</sequence>
<evidence type="ECO:0000256" key="1">
    <source>
        <dbReference type="ARBA" id="ARBA00004141"/>
    </source>
</evidence>
<dbReference type="PANTHER" id="PTHR32322:SF2">
    <property type="entry name" value="EAMA DOMAIN-CONTAINING PROTEIN"/>
    <property type="match status" value="1"/>
</dbReference>
<feature type="domain" description="EamA" evidence="7">
    <location>
        <begin position="6"/>
        <end position="136"/>
    </location>
</feature>
<dbReference type="InterPro" id="IPR000620">
    <property type="entry name" value="EamA_dom"/>
</dbReference>
<feature type="transmembrane region" description="Helical" evidence="6">
    <location>
        <begin position="279"/>
        <end position="299"/>
    </location>
</feature>
<gene>
    <name evidence="8" type="ORF">U7230_04410</name>
</gene>
<feature type="transmembrane region" description="Helical" evidence="6">
    <location>
        <begin position="191"/>
        <end position="211"/>
    </location>
</feature>
<evidence type="ECO:0000259" key="7">
    <source>
        <dbReference type="Pfam" id="PF00892"/>
    </source>
</evidence>
<evidence type="ECO:0000256" key="5">
    <source>
        <dbReference type="ARBA" id="ARBA00023136"/>
    </source>
</evidence>
<feature type="domain" description="EamA" evidence="7">
    <location>
        <begin position="161"/>
        <end position="321"/>
    </location>
</feature>